<organism evidence="3 4">
    <name type="scientific">Abditibacterium utsteinense</name>
    <dbReference type="NCBI Taxonomy" id="1960156"/>
    <lineage>
        <taxon>Bacteria</taxon>
        <taxon>Pseudomonadati</taxon>
        <taxon>Abditibacteriota</taxon>
        <taxon>Abditibacteriia</taxon>
        <taxon>Abditibacteriales</taxon>
        <taxon>Abditibacteriaceae</taxon>
        <taxon>Abditibacterium</taxon>
    </lineage>
</organism>
<dbReference type="Gene3D" id="3.40.50.2300">
    <property type="match status" value="1"/>
</dbReference>
<reference evidence="3 4" key="1">
    <citation type="journal article" date="2018" name="Syst. Appl. Microbiol.">
        <title>Abditibacterium utsteinense sp. nov., the first cultivated member of candidate phylum FBP, isolated from ice-free Antarctic soil samples.</title>
        <authorList>
            <person name="Tahon G."/>
            <person name="Tytgat B."/>
            <person name="Lebbe L."/>
            <person name="Carlier A."/>
            <person name="Willems A."/>
        </authorList>
    </citation>
    <scope>NUCLEOTIDE SEQUENCE [LARGE SCALE GENOMIC DNA]</scope>
    <source>
        <strain evidence="3 4">LMG 29911</strain>
    </source>
</reference>
<evidence type="ECO:0000256" key="1">
    <source>
        <dbReference type="PROSITE-ProRule" id="PRU00169"/>
    </source>
</evidence>
<dbReference type="RefSeq" id="WP_105482926.1">
    <property type="nucleotide sequence ID" value="NZ_NIGF01000004.1"/>
</dbReference>
<gene>
    <name evidence="3" type="ORF">B1R32_10440</name>
</gene>
<dbReference type="Proteomes" id="UP000237684">
    <property type="component" value="Unassembled WGS sequence"/>
</dbReference>
<proteinExistence type="predicted"/>
<evidence type="ECO:0000313" key="4">
    <source>
        <dbReference type="Proteomes" id="UP000237684"/>
    </source>
</evidence>
<evidence type="ECO:0000259" key="2">
    <source>
        <dbReference type="PROSITE" id="PS50110"/>
    </source>
</evidence>
<keyword evidence="4" id="KW-1185">Reference proteome</keyword>
<evidence type="ECO:0000313" key="3">
    <source>
        <dbReference type="EMBL" id="PQV64547.1"/>
    </source>
</evidence>
<dbReference type="InParanoid" id="A0A2S8SUS2"/>
<dbReference type="AlphaFoldDB" id="A0A2S8SUS2"/>
<dbReference type="Pfam" id="PF00072">
    <property type="entry name" value="Response_reg"/>
    <property type="match status" value="1"/>
</dbReference>
<dbReference type="OrthoDB" id="9759232at2"/>
<dbReference type="EMBL" id="NIGF01000004">
    <property type="protein sequence ID" value="PQV64547.1"/>
    <property type="molecule type" value="Genomic_DNA"/>
</dbReference>
<protein>
    <submittedName>
        <fullName evidence="3">Response regulator receiver domain-containing protein</fullName>
    </submittedName>
</protein>
<comment type="caution">
    <text evidence="3">The sequence shown here is derived from an EMBL/GenBank/DDBJ whole genome shotgun (WGS) entry which is preliminary data.</text>
</comment>
<dbReference type="InterPro" id="IPR001789">
    <property type="entry name" value="Sig_transdc_resp-reg_receiver"/>
</dbReference>
<feature type="domain" description="Response regulatory" evidence="2">
    <location>
        <begin position="18"/>
        <end position="140"/>
    </location>
</feature>
<dbReference type="GO" id="GO:0000160">
    <property type="term" value="P:phosphorelay signal transduction system"/>
    <property type="evidence" value="ECO:0007669"/>
    <property type="project" value="InterPro"/>
</dbReference>
<sequence>MSDTLPLSSPPQKLDGHRILIVESEVGIADELGRLMGEMGHVVQLAADAKSALFGLQEFEPHLVLLGTYLADMPGYELSAILRGAPQYSYKFRHVGLLYVADRHKLLKYRFVGAPDVPISQYIFKPLDGAEVRDKVARALHSSVMG</sequence>
<dbReference type="InterPro" id="IPR011006">
    <property type="entry name" value="CheY-like_superfamily"/>
</dbReference>
<comment type="caution">
    <text evidence="1">Lacks conserved residue(s) required for the propagation of feature annotation.</text>
</comment>
<accession>A0A2S8SUS2</accession>
<dbReference type="PROSITE" id="PS50110">
    <property type="entry name" value="RESPONSE_REGULATORY"/>
    <property type="match status" value="1"/>
</dbReference>
<dbReference type="SUPFAM" id="SSF52172">
    <property type="entry name" value="CheY-like"/>
    <property type="match status" value="1"/>
</dbReference>
<name>A0A2S8SUS2_9BACT</name>
<dbReference type="SMART" id="SM00448">
    <property type="entry name" value="REC"/>
    <property type="match status" value="1"/>
</dbReference>